<dbReference type="Proteomes" id="UP000305778">
    <property type="component" value="Unassembled WGS sequence"/>
</dbReference>
<gene>
    <name evidence="1" type="ORF">FCI23_32885</name>
</gene>
<sequence>MPTSAGETALVTAADPSDAESLRDLVLAWAGEDPELLRELVRWESEHRGVLESRDDSVTNTISGNATIHGPVIQARDVSGTFNSGGPS</sequence>
<reference evidence="1 2" key="1">
    <citation type="submission" date="2019-04" db="EMBL/GenBank/DDBJ databases">
        <title>Streptomyces oryziradicis sp. nov., a novel actinomycete isolated from rhizosphere soil of rice (Oryza sativa L.).</title>
        <authorList>
            <person name="Li C."/>
        </authorList>
    </citation>
    <scope>NUCLEOTIDE SEQUENCE [LARGE SCALE GENOMIC DNA]</scope>
    <source>
        <strain evidence="1 2">NEAU-C40</strain>
    </source>
</reference>
<comment type="caution">
    <text evidence="1">The sequence shown here is derived from an EMBL/GenBank/DDBJ whole genome shotgun (WGS) entry which is preliminary data.</text>
</comment>
<protein>
    <submittedName>
        <fullName evidence="1">Uncharacterized protein</fullName>
    </submittedName>
</protein>
<organism evidence="1 2">
    <name type="scientific">Actinacidiphila oryziradicis</name>
    <dbReference type="NCBI Taxonomy" id="2571141"/>
    <lineage>
        <taxon>Bacteria</taxon>
        <taxon>Bacillati</taxon>
        <taxon>Actinomycetota</taxon>
        <taxon>Actinomycetes</taxon>
        <taxon>Kitasatosporales</taxon>
        <taxon>Streptomycetaceae</taxon>
        <taxon>Actinacidiphila</taxon>
    </lineage>
</organism>
<keyword evidence="2" id="KW-1185">Reference proteome</keyword>
<dbReference type="OrthoDB" id="4239816at2"/>
<name>A0A4U0SC86_9ACTN</name>
<proteinExistence type="predicted"/>
<dbReference type="EMBL" id="SUMC01000042">
    <property type="protein sequence ID" value="TKA06198.1"/>
    <property type="molecule type" value="Genomic_DNA"/>
</dbReference>
<dbReference type="AlphaFoldDB" id="A0A4U0SC86"/>
<evidence type="ECO:0000313" key="2">
    <source>
        <dbReference type="Proteomes" id="UP000305778"/>
    </source>
</evidence>
<evidence type="ECO:0000313" key="1">
    <source>
        <dbReference type="EMBL" id="TKA06198.1"/>
    </source>
</evidence>
<accession>A0A4U0SC86</accession>